<keyword evidence="3" id="KW-0874">Quinone</keyword>
<accession>A0A6J5JYC4</accession>
<name>A0A6J5JYC4_9GAMM</name>
<organism evidence="5 6">
    <name type="scientific">Candidatus Azoamicus ciliaticola</name>
    <dbReference type="NCBI Taxonomy" id="2652803"/>
    <lineage>
        <taxon>Bacteria</taxon>
        <taxon>Pseudomonadati</taxon>
        <taxon>Pseudomonadota</taxon>
        <taxon>Gammaproteobacteria</taxon>
        <taxon>Candidatus Azoamicaceae</taxon>
        <taxon>Candidatus Azoamicus</taxon>
    </lineage>
</organism>
<dbReference type="PANTHER" id="PTHR10884:SF14">
    <property type="entry name" value="NADH DEHYDROGENASE [UBIQUINONE] IRON-SULFUR PROTEIN 3, MITOCHONDRIAL"/>
    <property type="match status" value="1"/>
</dbReference>
<dbReference type="GO" id="GO:0005886">
    <property type="term" value="C:plasma membrane"/>
    <property type="evidence" value="ECO:0007669"/>
    <property type="project" value="UniProtKB-SubCell"/>
</dbReference>
<dbReference type="Proteomes" id="UP000509549">
    <property type="component" value="Chromosome"/>
</dbReference>
<dbReference type="EMBL" id="LR794158">
    <property type="protein sequence ID" value="CAB3976532.1"/>
    <property type="molecule type" value="Genomic_DNA"/>
</dbReference>
<comment type="subunit">
    <text evidence="3">NDH-1 is composed of 14 different subunits. Subunits NuoB, C, D, E, F, and G constitute the peripheral sector of the complex.</text>
</comment>
<comment type="subcellular location">
    <subcellularLocation>
        <location evidence="3">Cell membrane</location>
        <topology evidence="3">Peripheral membrane protein</topology>
        <orientation evidence="3">Cytoplasmic side</orientation>
    </subcellularLocation>
</comment>
<dbReference type="GO" id="GO:0048038">
    <property type="term" value="F:quinone binding"/>
    <property type="evidence" value="ECO:0007669"/>
    <property type="project" value="UniProtKB-KW"/>
</dbReference>
<dbReference type="KEGG" id="acil:ESZ_00347"/>
<evidence type="ECO:0000256" key="3">
    <source>
        <dbReference type="HAMAP-Rule" id="MF_01357"/>
    </source>
</evidence>
<proteinExistence type="inferred from homology"/>
<dbReference type="InterPro" id="IPR037232">
    <property type="entry name" value="NADH_quin_OxRdtase_su_C/D-like"/>
</dbReference>
<keyword evidence="3" id="KW-1003">Cell membrane</keyword>
<keyword evidence="3" id="KW-0520">NAD</keyword>
<keyword evidence="5" id="KW-0560">Oxidoreductase</keyword>
<reference evidence="5 6" key="1">
    <citation type="submission" date="2020-04" db="EMBL/GenBank/DDBJ databases">
        <authorList>
            <person name="Graf S J."/>
        </authorList>
    </citation>
    <scope>NUCLEOTIDE SEQUENCE [LARGE SCALE GENOMIC DNA]</scope>
    <source>
        <strain evidence="5">1</strain>
    </source>
</reference>
<dbReference type="InterPro" id="IPR010218">
    <property type="entry name" value="NADH_DH_suC"/>
</dbReference>
<feature type="domain" description="NADH:ubiquinone oxidoreductase 30kDa subunit" evidence="4">
    <location>
        <begin position="31"/>
        <end position="181"/>
    </location>
</feature>
<comment type="function">
    <text evidence="3">NDH-1 shuttles electrons from NADH, via FMN and iron-sulfur (Fe-S) centers, to quinones in the respiratory chain. The immediate electron acceptor for the enzyme in this species is believed to be ubiquinone. Couples the redox reaction to proton translocation (for every two electrons transferred, four hydrogen ions are translocated across the cytoplasmic membrane), and thus conserves the redox energy in a proton gradient.</text>
</comment>
<dbReference type="RefSeq" id="WP_176605056.1">
    <property type="nucleotide sequence ID" value="NZ_LR794158.1"/>
</dbReference>
<dbReference type="PANTHER" id="PTHR10884">
    <property type="entry name" value="NADH DEHYDROGENASE UBIQUINONE IRON-SULFUR PROTEIN 3"/>
    <property type="match status" value="1"/>
</dbReference>
<dbReference type="EC" id="7.1.1.-" evidence="3"/>
<keyword evidence="3" id="KW-0472">Membrane</keyword>
<dbReference type="SUPFAM" id="SSF143243">
    <property type="entry name" value="Nqo5-like"/>
    <property type="match status" value="1"/>
</dbReference>
<evidence type="ECO:0000313" key="5">
    <source>
        <dbReference type="EMBL" id="CAB3976532.1"/>
    </source>
</evidence>
<keyword evidence="2 3" id="KW-0813">Transport</keyword>
<keyword evidence="3" id="KW-1278">Translocase</keyword>
<dbReference type="Gene3D" id="3.30.460.80">
    <property type="entry name" value="NADH:ubiquinone oxidoreductase, 30kDa subunit"/>
    <property type="match status" value="1"/>
</dbReference>
<dbReference type="InterPro" id="IPR001268">
    <property type="entry name" value="NADH_UbQ_OxRdtase_30kDa_su"/>
</dbReference>
<evidence type="ECO:0000256" key="1">
    <source>
        <dbReference type="ARBA" id="ARBA00007569"/>
    </source>
</evidence>
<protein>
    <recommendedName>
        <fullName evidence="3">NADH-quinone oxidoreductase subunit C</fullName>
        <ecNumber evidence="3">7.1.1.-</ecNumber>
    </recommendedName>
    <alternativeName>
        <fullName evidence="3">NADH dehydrogenase I subunit C</fullName>
    </alternativeName>
    <alternativeName>
        <fullName evidence="3">NDH-1 subunit C</fullName>
    </alternativeName>
</protein>
<dbReference type="AlphaFoldDB" id="A0A6J5JYC4"/>
<evidence type="ECO:0000313" key="6">
    <source>
        <dbReference type="Proteomes" id="UP000509549"/>
    </source>
</evidence>
<comment type="similarity">
    <text evidence="1 3">Belongs to the complex I 30 kDa subunit family.</text>
</comment>
<sequence>MKLDDIKSFIDTNFKNFAILKLNNNGEINIDVDKSVFFNFCKEMRDNNKFLFGCLADVSGVDYLDYGKNYWETIDSTFTGFSRAHKTDLNYSLYMKNRFCVSYHLLSYVHNFRVRLRVFVCLNDMVAPSVVSLWSTANWHEREVYDFFGVIFEGHPNLIRILTDYGFEGHPLRKDFPLTGEYEIRYDENKAKIVREASLIKRVINTPKVVRKDFRYK</sequence>
<comment type="catalytic activity">
    <reaction evidence="3">
        <text>a quinone + NADH + 5 H(+)(in) = a quinol + NAD(+) + 4 H(+)(out)</text>
        <dbReference type="Rhea" id="RHEA:57888"/>
        <dbReference type="ChEBI" id="CHEBI:15378"/>
        <dbReference type="ChEBI" id="CHEBI:24646"/>
        <dbReference type="ChEBI" id="CHEBI:57540"/>
        <dbReference type="ChEBI" id="CHEBI:57945"/>
        <dbReference type="ChEBI" id="CHEBI:132124"/>
    </reaction>
</comment>
<keyword evidence="6" id="KW-1185">Reference proteome</keyword>
<dbReference type="GO" id="GO:0050136">
    <property type="term" value="F:NADH dehydrogenase (quinone) (non-electrogenic) activity"/>
    <property type="evidence" value="ECO:0007669"/>
    <property type="project" value="UniProtKB-UniRule"/>
</dbReference>
<gene>
    <name evidence="5" type="primary">ndhJ</name>
    <name evidence="3" type="synonym">nuoC</name>
    <name evidence="5" type="ORF">ESZ_00347</name>
</gene>
<dbReference type="Pfam" id="PF00329">
    <property type="entry name" value="Complex1_30kDa"/>
    <property type="match status" value="1"/>
</dbReference>
<dbReference type="HAMAP" id="MF_01357">
    <property type="entry name" value="NDH1_NuoC"/>
    <property type="match status" value="1"/>
</dbReference>
<evidence type="ECO:0000259" key="4">
    <source>
        <dbReference type="Pfam" id="PF00329"/>
    </source>
</evidence>
<dbReference type="NCBIfam" id="TIGR01961">
    <property type="entry name" value="NuoC_fam"/>
    <property type="match status" value="1"/>
</dbReference>
<evidence type="ECO:0000256" key="2">
    <source>
        <dbReference type="ARBA" id="ARBA00022448"/>
    </source>
</evidence>
<dbReference type="GO" id="GO:0008137">
    <property type="term" value="F:NADH dehydrogenase (ubiquinone) activity"/>
    <property type="evidence" value="ECO:0007669"/>
    <property type="project" value="InterPro"/>
</dbReference>
<keyword evidence="3" id="KW-0830">Ubiquinone</keyword>